<feature type="coiled-coil region" evidence="1">
    <location>
        <begin position="47"/>
        <end position="141"/>
    </location>
</feature>
<keyword evidence="1" id="KW-0175">Coiled coil</keyword>
<evidence type="ECO:0000313" key="2">
    <source>
        <dbReference type="EMBL" id="GGI17435.1"/>
    </source>
</evidence>
<dbReference type="RefSeq" id="WP_088002075.1">
    <property type="nucleotide sequence ID" value="NZ_BMHB01000003.1"/>
</dbReference>
<organism evidence="2 3">
    <name type="scientific">Gottfriedia solisilvae</name>
    <dbReference type="NCBI Taxonomy" id="1516104"/>
    <lineage>
        <taxon>Bacteria</taxon>
        <taxon>Bacillati</taxon>
        <taxon>Bacillota</taxon>
        <taxon>Bacilli</taxon>
        <taxon>Bacillales</taxon>
        <taxon>Bacillaceae</taxon>
        <taxon>Gottfriedia</taxon>
    </lineage>
</organism>
<gene>
    <name evidence="2" type="ORF">GCM10007380_37930</name>
</gene>
<dbReference type="AlphaFoldDB" id="A0A8J3EZY4"/>
<dbReference type="EMBL" id="BMHB01000003">
    <property type="protein sequence ID" value="GGI17435.1"/>
    <property type="molecule type" value="Genomic_DNA"/>
</dbReference>
<evidence type="ECO:0000313" key="3">
    <source>
        <dbReference type="Proteomes" id="UP000626244"/>
    </source>
</evidence>
<dbReference type="Proteomes" id="UP000626244">
    <property type="component" value="Unassembled WGS sequence"/>
</dbReference>
<reference evidence="3" key="1">
    <citation type="journal article" date="2019" name="Int. J. Syst. Evol. Microbiol.">
        <title>The Global Catalogue of Microorganisms (GCM) 10K type strain sequencing project: providing services to taxonomists for standard genome sequencing and annotation.</title>
        <authorList>
            <consortium name="The Broad Institute Genomics Platform"/>
            <consortium name="The Broad Institute Genome Sequencing Center for Infectious Disease"/>
            <person name="Wu L."/>
            <person name="Ma J."/>
        </authorList>
    </citation>
    <scope>NUCLEOTIDE SEQUENCE [LARGE SCALE GENOMIC DNA]</scope>
    <source>
        <strain evidence="3">CGMCC 1.14993</strain>
    </source>
</reference>
<evidence type="ECO:0000256" key="1">
    <source>
        <dbReference type="SAM" id="Coils"/>
    </source>
</evidence>
<sequence>MGEVSSMSNTDNITLSINKNHLKEVVVSNLSSEMLTEKLKQNNLPVEEDLLKQINFKETEIKLLENKIVDLQNTILILENDLELNILQNIETIIKQEEFLLEVNQVISNLEMKNENYQASIIKQTKELKKINEKYNKLKKSKLGNIVIKYWDMRRKIKK</sequence>
<accession>A0A8J3EZY4</accession>
<keyword evidence="3" id="KW-1185">Reference proteome</keyword>
<comment type="caution">
    <text evidence="2">The sequence shown here is derived from an EMBL/GenBank/DDBJ whole genome shotgun (WGS) entry which is preliminary data.</text>
</comment>
<protein>
    <submittedName>
        <fullName evidence="2">Uncharacterized protein</fullName>
    </submittedName>
</protein>
<proteinExistence type="predicted"/>
<name>A0A8J3EZY4_9BACI</name>